<organism evidence="1 2">
    <name type="scientific">Aureobasidium melanogenum</name>
    <name type="common">Aureobasidium pullulans var. melanogenum</name>
    <dbReference type="NCBI Taxonomy" id="46634"/>
    <lineage>
        <taxon>Eukaryota</taxon>
        <taxon>Fungi</taxon>
        <taxon>Dikarya</taxon>
        <taxon>Ascomycota</taxon>
        <taxon>Pezizomycotina</taxon>
        <taxon>Dothideomycetes</taxon>
        <taxon>Dothideomycetidae</taxon>
        <taxon>Dothideales</taxon>
        <taxon>Saccotheciaceae</taxon>
        <taxon>Aureobasidium</taxon>
    </lineage>
</organism>
<reference evidence="1" key="1">
    <citation type="journal article" date="2021" name="J Fungi (Basel)">
        <title>Virulence traits and population genomics of the black yeast Aureobasidium melanogenum.</title>
        <authorList>
            <person name="Cernosa A."/>
            <person name="Sun X."/>
            <person name="Gostincar C."/>
            <person name="Fang C."/>
            <person name="Gunde-Cimerman N."/>
            <person name="Song Z."/>
        </authorList>
    </citation>
    <scope>NUCLEOTIDE SEQUENCE</scope>
    <source>
        <strain evidence="1">EXF-8016</strain>
    </source>
</reference>
<dbReference type="EMBL" id="JAHFYH010000036">
    <property type="protein sequence ID" value="KAH0220792.1"/>
    <property type="molecule type" value="Genomic_DNA"/>
</dbReference>
<dbReference type="AlphaFoldDB" id="A0A9P8GFE8"/>
<accession>A0A9P8GFE8</accession>
<evidence type="ECO:0000313" key="2">
    <source>
        <dbReference type="Proteomes" id="UP000767238"/>
    </source>
</evidence>
<name>A0A9P8GFE8_AURME</name>
<dbReference type="OrthoDB" id="3648735at2759"/>
<sequence length="157" mass="17629">MVRIVRQRYGDLSVQEKNRILANHARKQYRNPTHTSSGTGKWLPAGHLGQGGEGVAAAWVCVNALGRIVDRVVIKQVMPGQAQFNSPQNWVDGNVGGIPREFHNADLLRGELEAIGDEAIRYMAYPRGYGQVSKKCFTYWLYSEYCSYGDLRTLIDL</sequence>
<gene>
    <name evidence="1" type="ORF">KCV03_g5376</name>
</gene>
<dbReference type="Proteomes" id="UP000767238">
    <property type="component" value="Unassembled WGS sequence"/>
</dbReference>
<evidence type="ECO:0000313" key="1">
    <source>
        <dbReference type="EMBL" id="KAH0220792.1"/>
    </source>
</evidence>
<protein>
    <submittedName>
        <fullName evidence="1">Uncharacterized protein</fullName>
    </submittedName>
</protein>
<comment type="caution">
    <text evidence="1">The sequence shown here is derived from an EMBL/GenBank/DDBJ whole genome shotgun (WGS) entry which is preliminary data.</text>
</comment>
<reference evidence="1" key="2">
    <citation type="submission" date="2021-08" db="EMBL/GenBank/DDBJ databases">
        <authorList>
            <person name="Gostincar C."/>
            <person name="Sun X."/>
            <person name="Song Z."/>
            <person name="Gunde-Cimerman N."/>
        </authorList>
    </citation>
    <scope>NUCLEOTIDE SEQUENCE</scope>
    <source>
        <strain evidence="1">EXF-8016</strain>
    </source>
</reference>
<proteinExistence type="predicted"/>
<feature type="non-terminal residue" evidence="1">
    <location>
        <position position="157"/>
    </location>
</feature>